<keyword evidence="3" id="KW-1185">Reference proteome</keyword>
<accession>A0A562LWH2</accession>
<dbReference type="InterPro" id="IPR036709">
    <property type="entry name" value="Autotransporte_beta_dom_sf"/>
</dbReference>
<dbReference type="Proteomes" id="UP000316471">
    <property type="component" value="Unassembled WGS sequence"/>
</dbReference>
<evidence type="ECO:0000313" key="2">
    <source>
        <dbReference type="EMBL" id="TWI12001.1"/>
    </source>
</evidence>
<feature type="domain" description="Autotransporter" evidence="1">
    <location>
        <begin position="358"/>
        <end position="635"/>
    </location>
</feature>
<dbReference type="SUPFAM" id="SSF103515">
    <property type="entry name" value="Autotransporter"/>
    <property type="match status" value="1"/>
</dbReference>
<dbReference type="PROSITE" id="PS51208">
    <property type="entry name" value="AUTOTRANSPORTER"/>
    <property type="match status" value="1"/>
</dbReference>
<evidence type="ECO:0000259" key="1">
    <source>
        <dbReference type="PROSITE" id="PS51208"/>
    </source>
</evidence>
<sequence length="635" mass="68033">MLGGRDSPYGLDVSLPYDFGLDLGDGTSPGDRYVFAGGTSVTGGGYIRVTPFNTLVSNVDVDGFSTLLVDGNIEGNILVQPRFNLSDGSKVHIQPQGNVRGNLDNAGIAILDGHLTGNVSNTGELRFTGLVDGNIVNNGRIAVTVFSIDKPVYGTINGNFTQTATGTFALQFAPGGLTPSPAPLQINGQARLDGTLELSVYTDPSAPRPLPGTGSQHIFHANGGVFGQFAQWTSPGLFLEGNVRYGSNDAWFDLTRISLQSVMAANASTPQTLASAANLDRVFDRIDGIPPAAPHMLGTAQRQLLISAGAVLRIGDLAQATRTLDSLSGQSFADIRNGLFDSFAHVGPQSAQLQQWRDAPGAHHAWVATATPLAAIGGTGQMRRGISEKGVVSGVTYHLGPQLLIGAATGSGDAWMAHDRDGRARSVESLGMLYGHAWRGPWHAYGEIRGNRGWVDTWRHIDVGDRRMHRAFADFDVAHVRARLEGGVDHAVGGGQLTPYAALQYDRVHSDAFAEAGDTGLELLGQAASSRRTSAEFGLRYLHDWQRPTGWLRLQATGARRHAVRTDGSMTAAFTGIPDVMFRIDDAAPATDLSWFDLQLDGGRGAWWSTTLRYRWSADDAVINNGWWLGIERRL</sequence>
<dbReference type="InterPro" id="IPR005546">
    <property type="entry name" value="Autotransporte_beta"/>
</dbReference>
<dbReference type="Gene3D" id="2.40.128.130">
    <property type="entry name" value="Autotransporter beta-domain"/>
    <property type="match status" value="1"/>
</dbReference>
<comment type="caution">
    <text evidence="2">The sequence shown here is derived from an EMBL/GenBank/DDBJ whole genome shotgun (WGS) entry which is preliminary data.</text>
</comment>
<evidence type="ECO:0000313" key="3">
    <source>
        <dbReference type="Proteomes" id="UP000316471"/>
    </source>
</evidence>
<dbReference type="AlphaFoldDB" id="A0A562LWH2"/>
<organism evidence="2 3">
    <name type="scientific">Aerolutibacter ruishenii</name>
    <dbReference type="NCBI Taxonomy" id="686800"/>
    <lineage>
        <taxon>Bacteria</taxon>
        <taxon>Pseudomonadati</taxon>
        <taxon>Pseudomonadota</taxon>
        <taxon>Gammaproteobacteria</taxon>
        <taxon>Lysobacterales</taxon>
        <taxon>Lysobacteraceae</taxon>
        <taxon>Aerolutibacter</taxon>
    </lineage>
</organism>
<name>A0A562LWH2_9GAMM</name>
<dbReference type="SMART" id="SM00869">
    <property type="entry name" value="Autotransporter"/>
    <property type="match status" value="1"/>
</dbReference>
<dbReference type="EMBL" id="VLKP01000004">
    <property type="protein sequence ID" value="TWI12001.1"/>
    <property type="molecule type" value="Genomic_DNA"/>
</dbReference>
<protein>
    <submittedName>
        <fullName evidence="2">Uncharacterized protein with beta-barrel porin domain</fullName>
    </submittedName>
</protein>
<gene>
    <name evidence="2" type="ORF">IP93_01282</name>
</gene>
<proteinExistence type="predicted"/>
<reference evidence="2 3" key="1">
    <citation type="journal article" date="2015" name="Stand. Genomic Sci.">
        <title>Genomic Encyclopedia of Bacterial and Archaeal Type Strains, Phase III: the genomes of soil and plant-associated and newly described type strains.</title>
        <authorList>
            <person name="Whitman W.B."/>
            <person name="Woyke T."/>
            <person name="Klenk H.P."/>
            <person name="Zhou Y."/>
            <person name="Lilburn T.G."/>
            <person name="Beck B.J."/>
            <person name="De Vos P."/>
            <person name="Vandamme P."/>
            <person name="Eisen J.A."/>
            <person name="Garrity G."/>
            <person name="Hugenholtz P."/>
            <person name="Kyrpides N.C."/>
        </authorList>
    </citation>
    <scope>NUCLEOTIDE SEQUENCE [LARGE SCALE GENOMIC DNA]</scope>
    <source>
        <strain evidence="2 3">CGMCC 1.10136</strain>
    </source>
</reference>
<dbReference type="Pfam" id="PF03797">
    <property type="entry name" value="Autotransporter"/>
    <property type="match status" value="1"/>
</dbReference>